<evidence type="ECO:0000313" key="2">
    <source>
        <dbReference type="EMBL" id="SDS31414.1"/>
    </source>
</evidence>
<name>A0A1H1R6H4_9ACTN</name>
<dbReference type="RefSeq" id="WP_091411615.1">
    <property type="nucleotide sequence ID" value="NZ_LT629749.1"/>
</dbReference>
<evidence type="ECO:0000256" key="1">
    <source>
        <dbReference type="SAM" id="MobiDB-lite"/>
    </source>
</evidence>
<dbReference type="AlphaFoldDB" id="A0A1H1R6H4"/>
<sequence>MLGDGPGWGGTAPARGHVPVPWVGREGGALIETDTGRLEALACALAGDTAGAAELLAAARIATARPARHPSPESELDTDPDAEARAALVRAHLRRRREPAAAPREPLPEPELEEVRRRLAALAPLPRAVLVLRHLEQLTLADLTRLTDRGAPAVARALETATTAVGATGYQLDLVVAAVPVPEPGAVETARRRLEARRRRLRGRGVLVALVLAALATTATVLPGVLRPDPYTRAAGAWVYGYEVRPGTGLRVVDRFLTASTDTVRLIDEDSGPTADERRTCDLSATSSDQPVEAPDGRPTRVNGFTGRFLPSDGNRGAELWWTTGPGLALVLSCSGDSVEADLLAVAAMVAPTEVPVLVPVDLSDLPDGEEVSGIYDLDGQLAVLVLPTGETPESPNAVYVSVGTLFGATAQGERTVRVGGVTARVQQDAESETICWDLGGPQACVADFAGDEGGAAARRRQFDRLLTIARVVQVAPGGTDRSTWFDAREAVPG</sequence>
<keyword evidence="2" id="KW-0240">DNA-directed RNA polymerase</keyword>
<dbReference type="EMBL" id="LT629749">
    <property type="protein sequence ID" value="SDS31414.1"/>
    <property type="molecule type" value="Genomic_DNA"/>
</dbReference>
<accession>A0A1H1R6H4</accession>
<dbReference type="Proteomes" id="UP000199092">
    <property type="component" value="Chromosome I"/>
</dbReference>
<dbReference type="GO" id="GO:0000428">
    <property type="term" value="C:DNA-directed RNA polymerase complex"/>
    <property type="evidence" value="ECO:0007669"/>
    <property type="project" value="UniProtKB-KW"/>
</dbReference>
<keyword evidence="2" id="KW-0804">Transcription</keyword>
<reference evidence="2 3" key="1">
    <citation type="submission" date="2016-10" db="EMBL/GenBank/DDBJ databases">
        <authorList>
            <person name="de Groot N.N."/>
        </authorList>
    </citation>
    <scope>NUCLEOTIDE SEQUENCE [LARGE SCALE GENOMIC DNA]</scope>
    <source>
        <strain evidence="2 3">DSM 21741</strain>
    </source>
</reference>
<gene>
    <name evidence="2" type="ORF">SAMN04488543_1491</name>
</gene>
<protein>
    <submittedName>
        <fullName evidence="2">DNA-directed RNA polymerase specialized sigma subunit, sigma24 family</fullName>
    </submittedName>
</protein>
<dbReference type="STRING" id="546871.SAMN04488543_1491"/>
<keyword evidence="3" id="KW-1185">Reference proteome</keyword>
<organism evidence="2 3">
    <name type="scientific">Friedmanniella luteola</name>
    <dbReference type="NCBI Taxonomy" id="546871"/>
    <lineage>
        <taxon>Bacteria</taxon>
        <taxon>Bacillati</taxon>
        <taxon>Actinomycetota</taxon>
        <taxon>Actinomycetes</taxon>
        <taxon>Propionibacteriales</taxon>
        <taxon>Nocardioidaceae</taxon>
        <taxon>Friedmanniella</taxon>
    </lineage>
</organism>
<feature type="region of interest" description="Disordered" evidence="1">
    <location>
        <begin position="269"/>
        <end position="304"/>
    </location>
</feature>
<proteinExistence type="predicted"/>
<evidence type="ECO:0000313" key="3">
    <source>
        <dbReference type="Proteomes" id="UP000199092"/>
    </source>
</evidence>